<evidence type="ECO:0000259" key="2">
    <source>
        <dbReference type="Pfam" id="PF01051"/>
    </source>
</evidence>
<dbReference type="RefSeq" id="WP_108403014.1">
    <property type="nucleotide sequence ID" value="NZ_NESP01000002.1"/>
</dbReference>
<evidence type="ECO:0000313" key="3">
    <source>
        <dbReference type="EMBL" id="PUE56486.1"/>
    </source>
</evidence>
<dbReference type="InterPro" id="IPR036388">
    <property type="entry name" value="WH-like_DNA-bd_sf"/>
</dbReference>
<dbReference type="GO" id="GO:0006270">
    <property type="term" value="P:DNA replication initiation"/>
    <property type="evidence" value="ECO:0007669"/>
    <property type="project" value="InterPro"/>
</dbReference>
<dbReference type="SUPFAM" id="SSF46785">
    <property type="entry name" value="Winged helix' DNA-binding domain"/>
    <property type="match status" value="1"/>
</dbReference>
<dbReference type="GO" id="GO:0003887">
    <property type="term" value="F:DNA-directed DNA polymerase activity"/>
    <property type="evidence" value="ECO:0007669"/>
    <property type="project" value="InterPro"/>
</dbReference>
<dbReference type="Pfam" id="PF01051">
    <property type="entry name" value="Rep3_N"/>
    <property type="match status" value="1"/>
</dbReference>
<sequence length="501" mass="56964">MKPKPMTLDHIEQDAVPFGNYSNLGQVGFKKHHQLIVMRPAPGYTISLVARKLYNAMLAHTQQRIERFGIHKASEAMECHLSELMQKVGIKSGSYEIVKKYIAELEHWKVKFESPNNSANTEPLQIDGSIKKTKKQKFLEQSADFGFMHMLASCRLMTDDKDRYFVRWSFASEVYEYFEMLNSKDTGVDRQYVYINLEAISALGTYTSLALYEICSKFKGINRTGEKPNDWWQASLTGKPLGETRREWRKFKSETIGPAIIEINSLTDIHLTLEENKAAQSCYFTIAKKQKDKSGEKVQEFDAELIEEGKDLGINETKILKLLKEFGEPSFKVQLLTLRTRIGNTSLAPLRSNYAFLKTCLENGNQKPLPLDYLASSQTEEAISSVGFVQITKQSVDLETEQIKQEAEVRKEILNQLKKEPKQVIKSFLTRAKQELTKKGQNVTPKELERIEEGSWTPGMLGTEALALYAYENFGPNWKHKNITTAAISTSNTAGEIVADI</sequence>
<reference evidence="3 4" key="1">
    <citation type="submission" date="2017-04" db="EMBL/GenBank/DDBJ databases">
        <title>Unexpected and diverse lifestyles within the genus Limnohabitans.</title>
        <authorList>
            <person name="Kasalicky V."/>
            <person name="Mehrshad M."/>
            <person name="Andrei S.-A."/>
            <person name="Salcher M."/>
            <person name="Kratochvilova H."/>
            <person name="Simek K."/>
            <person name="Ghai R."/>
        </authorList>
    </citation>
    <scope>NUCLEOTIDE SEQUENCE [LARGE SCALE GENOMIC DNA]</scope>
    <source>
        <strain evidence="3 4">MWH-C5</strain>
    </source>
</reference>
<dbReference type="InterPro" id="IPR036390">
    <property type="entry name" value="WH_DNA-bd_sf"/>
</dbReference>
<evidence type="ECO:0000313" key="4">
    <source>
        <dbReference type="Proteomes" id="UP000251341"/>
    </source>
</evidence>
<dbReference type="Gene3D" id="1.10.10.10">
    <property type="entry name" value="Winged helix-like DNA-binding domain superfamily/Winged helix DNA-binding domain"/>
    <property type="match status" value="2"/>
</dbReference>
<keyword evidence="4" id="KW-1185">Reference proteome</keyword>
<comment type="similarity">
    <text evidence="1">Belongs to the initiator RepB protein family.</text>
</comment>
<proteinExistence type="inferred from homology"/>
<name>A0A315EEQ4_9BURK</name>
<protein>
    <recommendedName>
        <fullName evidence="2">Initiator Rep protein WH1 domain-containing protein</fullName>
    </recommendedName>
</protein>
<organism evidence="3 4">
    <name type="scientific">Limnohabitans curvus</name>
    <dbReference type="NCBI Taxonomy" id="323423"/>
    <lineage>
        <taxon>Bacteria</taxon>
        <taxon>Pseudomonadati</taxon>
        <taxon>Pseudomonadota</taxon>
        <taxon>Betaproteobacteria</taxon>
        <taxon>Burkholderiales</taxon>
        <taxon>Comamonadaceae</taxon>
        <taxon>Limnohabitans</taxon>
    </lineage>
</organism>
<dbReference type="AlphaFoldDB" id="A0A315EEQ4"/>
<evidence type="ECO:0000256" key="1">
    <source>
        <dbReference type="ARBA" id="ARBA00038283"/>
    </source>
</evidence>
<dbReference type="Proteomes" id="UP000251341">
    <property type="component" value="Unassembled WGS sequence"/>
</dbReference>
<feature type="domain" description="Initiator Rep protein WH1" evidence="2">
    <location>
        <begin position="30"/>
        <end position="216"/>
    </location>
</feature>
<accession>A0A315EEQ4</accession>
<comment type="caution">
    <text evidence="3">The sequence shown here is derived from an EMBL/GenBank/DDBJ whole genome shotgun (WGS) entry which is preliminary data.</text>
</comment>
<gene>
    <name evidence="3" type="ORF">B9Z44_14675</name>
</gene>
<dbReference type="EMBL" id="NESP01000002">
    <property type="protein sequence ID" value="PUE56486.1"/>
    <property type="molecule type" value="Genomic_DNA"/>
</dbReference>
<dbReference type="InterPro" id="IPR000525">
    <property type="entry name" value="Initiator_Rep_WH1"/>
</dbReference>